<evidence type="ECO:0000313" key="3">
    <source>
        <dbReference type="Proteomes" id="UP000298337"/>
    </source>
</evidence>
<keyword evidence="1" id="KW-1133">Transmembrane helix</keyword>
<organism evidence="2 3">
    <name type="scientific">Hymenobacter fodinae</name>
    <dbReference type="NCBI Taxonomy" id="2510796"/>
    <lineage>
        <taxon>Bacteria</taxon>
        <taxon>Pseudomonadati</taxon>
        <taxon>Bacteroidota</taxon>
        <taxon>Cytophagia</taxon>
        <taxon>Cytophagales</taxon>
        <taxon>Hymenobacteraceae</taxon>
        <taxon>Hymenobacter</taxon>
    </lineage>
</organism>
<evidence type="ECO:0000313" key="2">
    <source>
        <dbReference type="EMBL" id="TGE07621.1"/>
    </source>
</evidence>
<protein>
    <submittedName>
        <fullName evidence="2">Uncharacterized protein</fullName>
    </submittedName>
</protein>
<name>A0A4Z0P5R0_9BACT</name>
<feature type="transmembrane region" description="Helical" evidence="1">
    <location>
        <begin position="6"/>
        <end position="23"/>
    </location>
</feature>
<dbReference type="EMBL" id="SRLA01000002">
    <property type="protein sequence ID" value="TGE07621.1"/>
    <property type="molecule type" value="Genomic_DNA"/>
</dbReference>
<accession>A0A4Z0P5R0</accession>
<sequence>MDDTSIILCFFFLLNAAILWLMVKVRQYRTQLLQRSLAGEITGKVVDRRNWNNFSLLVKCADGTTASIPITEQAYDIIHDHDFLHKKANSAALTISRKGEIILQTSIRPLPVRRKNPKIN</sequence>
<reference evidence="2 3" key="1">
    <citation type="submission" date="2019-04" db="EMBL/GenBank/DDBJ databases">
        <authorList>
            <person name="Feng G."/>
            <person name="Zhang J."/>
            <person name="Zhu H."/>
        </authorList>
    </citation>
    <scope>NUCLEOTIDE SEQUENCE [LARGE SCALE GENOMIC DNA]</scope>
    <source>
        <strain evidence="2 3">92R-1</strain>
    </source>
</reference>
<dbReference type="OrthoDB" id="9810929at2"/>
<keyword evidence="1" id="KW-0812">Transmembrane</keyword>
<keyword evidence="1" id="KW-0472">Membrane</keyword>
<dbReference type="RefSeq" id="WP_135432869.1">
    <property type="nucleotide sequence ID" value="NZ_SRLA01000002.1"/>
</dbReference>
<dbReference type="AlphaFoldDB" id="A0A4Z0P5R0"/>
<dbReference type="Proteomes" id="UP000298337">
    <property type="component" value="Unassembled WGS sequence"/>
</dbReference>
<proteinExistence type="predicted"/>
<keyword evidence="3" id="KW-1185">Reference proteome</keyword>
<evidence type="ECO:0000256" key="1">
    <source>
        <dbReference type="SAM" id="Phobius"/>
    </source>
</evidence>
<gene>
    <name evidence="2" type="ORF">EU556_07650</name>
</gene>
<comment type="caution">
    <text evidence="2">The sequence shown here is derived from an EMBL/GenBank/DDBJ whole genome shotgun (WGS) entry which is preliminary data.</text>
</comment>